<dbReference type="Proteomes" id="UP000183567">
    <property type="component" value="Unassembled WGS sequence"/>
</dbReference>
<feature type="non-terminal residue" evidence="1">
    <location>
        <position position="19"/>
    </location>
</feature>
<reference evidence="1 2" key="1">
    <citation type="submission" date="2016-03" db="EMBL/GenBank/DDBJ databases">
        <title>Comparative genomics of the ectomycorrhizal sister species Rhizopogon vinicolor and Rhizopogon vesiculosus (Basidiomycota: Boletales) reveals a divergence of the mating type B locus.</title>
        <authorList>
            <person name="Mujic A.B."/>
            <person name="Kuo A."/>
            <person name="Tritt A."/>
            <person name="Lipzen A."/>
            <person name="Chen C."/>
            <person name="Johnson J."/>
            <person name="Sharma A."/>
            <person name="Barry K."/>
            <person name="Grigoriev I.V."/>
            <person name="Spatafora J.W."/>
        </authorList>
    </citation>
    <scope>NUCLEOTIDE SEQUENCE [LARGE SCALE GENOMIC DNA]</scope>
    <source>
        <strain evidence="1 2">AM-OR11-056</strain>
    </source>
</reference>
<dbReference type="EMBL" id="LVVM01005460">
    <property type="protein sequence ID" value="OJA10476.1"/>
    <property type="molecule type" value="Genomic_DNA"/>
</dbReference>
<evidence type="ECO:0000313" key="1">
    <source>
        <dbReference type="EMBL" id="OJA10476.1"/>
    </source>
</evidence>
<protein>
    <submittedName>
        <fullName evidence="1">Uncharacterized protein</fullName>
    </submittedName>
</protein>
<name>A0A1J8QFF3_9AGAM</name>
<proteinExistence type="predicted"/>
<organism evidence="1 2">
    <name type="scientific">Rhizopogon vesiculosus</name>
    <dbReference type="NCBI Taxonomy" id="180088"/>
    <lineage>
        <taxon>Eukaryota</taxon>
        <taxon>Fungi</taxon>
        <taxon>Dikarya</taxon>
        <taxon>Basidiomycota</taxon>
        <taxon>Agaricomycotina</taxon>
        <taxon>Agaricomycetes</taxon>
        <taxon>Agaricomycetidae</taxon>
        <taxon>Boletales</taxon>
        <taxon>Suillineae</taxon>
        <taxon>Rhizopogonaceae</taxon>
        <taxon>Rhizopogon</taxon>
    </lineage>
</organism>
<sequence>SSGTHHSLTLLSSSTSRPH</sequence>
<keyword evidence="2" id="KW-1185">Reference proteome</keyword>
<evidence type="ECO:0000313" key="2">
    <source>
        <dbReference type="Proteomes" id="UP000183567"/>
    </source>
</evidence>
<gene>
    <name evidence="1" type="ORF">AZE42_09334</name>
</gene>
<accession>A0A1J8QFF3</accession>
<feature type="non-terminal residue" evidence="1">
    <location>
        <position position="1"/>
    </location>
</feature>
<comment type="caution">
    <text evidence="1">The sequence shown here is derived from an EMBL/GenBank/DDBJ whole genome shotgun (WGS) entry which is preliminary data.</text>
</comment>
<dbReference type="AlphaFoldDB" id="A0A1J8QFF3"/>